<dbReference type="Proteomes" id="UP000070700">
    <property type="component" value="Unassembled WGS sequence"/>
</dbReference>
<proteinExistence type="predicted"/>
<dbReference type="KEGG" id="psco:LY89DRAFT_736536"/>
<dbReference type="AlphaFoldDB" id="A0A194X3A6"/>
<name>A0A194X3A6_MOLSC</name>
<dbReference type="GeneID" id="28829859"/>
<organism evidence="2 3">
    <name type="scientific">Mollisia scopiformis</name>
    <name type="common">Conifer needle endophyte fungus</name>
    <name type="synonym">Phialocephala scopiformis</name>
    <dbReference type="NCBI Taxonomy" id="149040"/>
    <lineage>
        <taxon>Eukaryota</taxon>
        <taxon>Fungi</taxon>
        <taxon>Dikarya</taxon>
        <taxon>Ascomycota</taxon>
        <taxon>Pezizomycotina</taxon>
        <taxon>Leotiomycetes</taxon>
        <taxon>Helotiales</taxon>
        <taxon>Mollisiaceae</taxon>
        <taxon>Mollisia</taxon>
    </lineage>
</organism>
<dbReference type="EMBL" id="KQ947420">
    <property type="protein sequence ID" value="KUJ14504.1"/>
    <property type="molecule type" value="Genomic_DNA"/>
</dbReference>
<evidence type="ECO:0000313" key="2">
    <source>
        <dbReference type="EMBL" id="KUJ14504.1"/>
    </source>
</evidence>
<dbReference type="RefSeq" id="XP_018068859.1">
    <property type="nucleotide sequence ID" value="XM_018220133.1"/>
</dbReference>
<keyword evidence="3" id="KW-1185">Reference proteome</keyword>
<evidence type="ECO:0000313" key="3">
    <source>
        <dbReference type="Proteomes" id="UP000070700"/>
    </source>
</evidence>
<reference evidence="2 3" key="1">
    <citation type="submission" date="2015-10" db="EMBL/GenBank/DDBJ databases">
        <title>Full genome of DAOMC 229536 Phialocephala scopiformis, a fungal endophyte of spruce producing the potent anti-insectan compound rugulosin.</title>
        <authorList>
            <consortium name="DOE Joint Genome Institute"/>
            <person name="Walker A.K."/>
            <person name="Frasz S.L."/>
            <person name="Seifert K.A."/>
            <person name="Miller J.D."/>
            <person name="Mondo S.J."/>
            <person name="Labutti K."/>
            <person name="Lipzen A."/>
            <person name="Dockter R."/>
            <person name="Kennedy M."/>
            <person name="Grigoriev I.V."/>
            <person name="Spatafora J.W."/>
        </authorList>
    </citation>
    <scope>NUCLEOTIDE SEQUENCE [LARGE SCALE GENOMIC DNA]</scope>
    <source>
        <strain evidence="2 3">CBS 120377</strain>
    </source>
</reference>
<dbReference type="InParanoid" id="A0A194X3A6"/>
<accession>A0A194X3A6</accession>
<gene>
    <name evidence="2" type="ORF">LY89DRAFT_736536</name>
</gene>
<feature type="region of interest" description="Disordered" evidence="1">
    <location>
        <begin position="275"/>
        <end position="317"/>
    </location>
</feature>
<dbReference type="OrthoDB" id="10604750at2759"/>
<evidence type="ECO:0000256" key="1">
    <source>
        <dbReference type="SAM" id="MobiDB-lite"/>
    </source>
</evidence>
<sequence length="404" mass="46953">MENVSFNKIKAHGEAVDPQPSSFHTWYWVHDQNERSHVPEITYLFSEEDRRQIQANPAASTRSGRPFKANVPPPLEYNDFWADQGSRELDGYIVRRDIASETLEQRKRRAIKAEKLEERRVRAEALQRKIHWAFIDAKATELTEDFLRALAAPVKSEGDNWILRWYWSSGLSLDLTMEPDQLRNAIWPDQYLSNRYIFEAGYEERCRKMDHIEDATRPTTPLKKQRMCSPTRITQMGVDEDKALDEREPVLVHYYNMIGGAYVIPARRARQQESFERSHIRSSSRFDLVNGPVRTTEEENKTQDSQQATERPPSPSQRKFIEVGLALMLKNSKLGKVKGFKIKEEEVDVEMVDREQSSAVSAIDEIKTEDTMEIKTEDMMEIKQETRSTVKEISSVESAWHDIA</sequence>
<protein>
    <submittedName>
        <fullName evidence="2">Uncharacterized protein</fullName>
    </submittedName>
</protein>